<evidence type="ECO:0000313" key="2">
    <source>
        <dbReference type="EMBL" id="MDI6450529.1"/>
    </source>
</evidence>
<gene>
    <name evidence="2" type="ORF">QJ522_15830</name>
</gene>
<feature type="signal peptide" evidence="1">
    <location>
        <begin position="1"/>
        <end position="19"/>
    </location>
</feature>
<dbReference type="AlphaFoldDB" id="A0AAW6U3Q4"/>
<proteinExistence type="predicted"/>
<comment type="caution">
    <text evidence="2">The sequence shown here is derived from an EMBL/GenBank/DDBJ whole genome shotgun (WGS) entry which is preliminary data.</text>
</comment>
<name>A0AAW6U3Q4_9BACT</name>
<accession>A0AAW6U3Q4</accession>
<dbReference type="RefSeq" id="WP_349245940.1">
    <property type="nucleotide sequence ID" value="NZ_JASCXX010000021.1"/>
</dbReference>
<keyword evidence="3" id="KW-1185">Reference proteome</keyword>
<dbReference type="EMBL" id="JASCXX010000021">
    <property type="protein sequence ID" value="MDI6450529.1"/>
    <property type="molecule type" value="Genomic_DNA"/>
</dbReference>
<organism evidence="2 3">
    <name type="scientific">Anaerobaca lacustris</name>
    <dbReference type="NCBI Taxonomy" id="3044600"/>
    <lineage>
        <taxon>Bacteria</taxon>
        <taxon>Pseudomonadati</taxon>
        <taxon>Planctomycetota</taxon>
        <taxon>Phycisphaerae</taxon>
        <taxon>Sedimentisphaerales</taxon>
        <taxon>Anaerobacaceae</taxon>
        <taxon>Anaerobaca</taxon>
    </lineage>
</organism>
<feature type="chain" id="PRO_5043790108" evidence="1">
    <location>
        <begin position="20"/>
        <end position="331"/>
    </location>
</feature>
<sequence>MKRLSVLLAVLVVAGPALAAVRITVEPDGNTAVIGYETDGERVRAFALDIMVDAGTIVGISDFIRGESTAENPGYGIFPANFSRYITVDADTGDVAAWDINEYTPVADPCDPGALGGLGTAGITIEMGALYYPPDDDSPNAPPTSGTLCRLTLSTEANVTVSLNEVRGGIVLTDPTVPATVDMGQASAMTTVTMMSAAASNVDLLAPSHPDYAEWVAVGKPACWAYPRQCHGDADGVAEGNADTGFYYVGPQDLNVLVAAWQVKEPPFGPGIASIENGICADFARDKEGNEATGFYRVGMTDLNRLVASWLVKEPPHGPGVRGDCGGSLAR</sequence>
<keyword evidence="1" id="KW-0732">Signal</keyword>
<protein>
    <submittedName>
        <fullName evidence="2">Uncharacterized protein</fullName>
    </submittedName>
</protein>
<evidence type="ECO:0000313" key="3">
    <source>
        <dbReference type="Proteomes" id="UP001431776"/>
    </source>
</evidence>
<evidence type="ECO:0000256" key="1">
    <source>
        <dbReference type="SAM" id="SignalP"/>
    </source>
</evidence>
<reference evidence="2" key="1">
    <citation type="submission" date="2023-05" db="EMBL/GenBank/DDBJ databases">
        <title>Anaerotaeda fermentans gen. nov., sp. nov., a novel anaerobic planctomycete of the new family within the order Sedimentisphaerales isolated from Taman Peninsula, Russia.</title>
        <authorList>
            <person name="Khomyakova M.A."/>
            <person name="Merkel A.Y."/>
            <person name="Slobodkin A.I."/>
        </authorList>
    </citation>
    <scope>NUCLEOTIDE SEQUENCE</scope>
    <source>
        <strain evidence="2">M17dextr</strain>
    </source>
</reference>
<dbReference type="Proteomes" id="UP001431776">
    <property type="component" value="Unassembled WGS sequence"/>
</dbReference>